<dbReference type="InterPro" id="IPR014729">
    <property type="entry name" value="Rossmann-like_a/b/a_fold"/>
</dbReference>
<feature type="region of interest" description="Disordered" evidence="7">
    <location>
        <begin position="1"/>
        <end position="20"/>
    </location>
</feature>
<dbReference type="NCBIfam" id="TIGR02432">
    <property type="entry name" value="lysidine_TilS_N"/>
    <property type="match status" value="1"/>
</dbReference>
<protein>
    <recommendedName>
        <fullName evidence="6">tRNA(Ile)-lysidine synthase</fullName>
        <ecNumber evidence="6">6.3.4.19</ecNumber>
    </recommendedName>
    <alternativeName>
        <fullName evidence="6">tRNA(Ile)-2-lysyl-cytidine synthase</fullName>
    </alternativeName>
    <alternativeName>
        <fullName evidence="6">tRNA(Ile)-lysidine synthetase</fullName>
    </alternativeName>
</protein>
<dbReference type="EMBL" id="NWVC01000003">
    <property type="protein sequence ID" value="PCG14707.1"/>
    <property type="molecule type" value="Genomic_DNA"/>
</dbReference>
<comment type="catalytic activity">
    <reaction evidence="5 6">
        <text>cytidine(34) in tRNA(Ile2) + L-lysine + ATP = lysidine(34) in tRNA(Ile2) + AMP + diphosphate + H(+)</text>
        <dbReference type="Rhea" id="RHEA:43744"/>
        <dbReference type="Rhea" id="RHEA-COMP:10625"/>
        <dbReference type="Rhea" id="RHEA-COMP:10670"/>
        <dbReference type="ChEBI" id="CHEBI:15378"/>
        <dbReference type="ChEBI" id="CHEBI:30616"/>
        <dbReference type="ChEBI" id="CHEBI:32551"/>
        <dbReference type="ChEBI" id="CHEBI:33019"/>
        <dbReference type="ChEBI" id="CHEBI:82748"/>
        <dbReference type="ChEBI" id="CHEBI:83665"/>
        <dbReference type="ChEBI" id="CHEBI:456215"/>
        <dbReference type="EC" id="6.3.4.19"/>
    </reaction>
</comment>
<gene>
    <name evidence="6 9" type="primary">tilS</name>
    <name evidence="9" type="ORF">COA07_09460</name>
</gene>
<keyword evidence="2 6" id="KW-0819">tRNA processing</keyword>
<comment type="function">
    <text evidence="6">Ligates lysine onto the cytidine present at position 34 of the AUA codon-specific tRNA(Ile) that contains the anticodon CAU, in an ATP-dependent manner. Cytidine is converted to lysidine, thus changing the amino acid specificity of the tRNA from methionine to isoleucine.</text>
</comment>
<reference evidence="9 10" key="1">
    <citation type="submission" date="2017-09" db="EMBL/GenBank/DDBJ databases">
        <title>Sphingomonas adhaesiva DSM 7418, whole genome shotgun sequence.</title>
        <authorList>
            <person name="Feng G."/>
            <person name="Zhu H."/>
        </authorList>
    </citation>
    <scope>NUCLEOTIDE SEQUENCE [LARGE SCALE GENOMIC DNA]</scope>
    <source>
        <strain evidence="9 10">DSM 7418</strain>
    </source>
</reference>
<accession>A0A2A4I6T9</accession>
<dbReference type="GO" id="GO:0006400">
    <property type="term" value="P:tRNA modification"/>
    <property type="evidence" value="ECO:0007669"/>
    <property type="project" value="UniProtKB-UniRule"/>
</dbReference>
<evidence type="ECO:0000313" key="10">
    <source>
        <dbReference type="Proteomes" id="UP000218323"/>
    </source>
</evidence>
<sequence length="347" mass="36816">MSPRRAPPPSASEMTPVPPPDAAVARFRDDLARVTAAAFDGATTPAQVRIALAVSGGADSMAMLALAAAAHPGRVVAATFDHRLRAGSSDEAAMVARAGAALAVPHRTLAPIDAIAGSSIQMRARVARYAALVDWAAAEGAAVLLTAHHGDDQAETLLMRLNRGAGLSGLAAIRPWRFDGGVAVLRPLLGWRRAQLREVAQAAQMPFVDDPSNDDPRHDRTRMRALLAAAPALDPVRLAASAAWLAEAEAVLARLAERLWKERWRGPDRPFAVAQEERELRRRLVRRAIIAVRESAAIVLPAFDDSTNVEPLLDALEAGRGAVQGGVKVSPAPAGWRFSVAPPRRSV</sequence>
<dbReference type="AlphaFoldDB" id="A0A2A4I6T9"/>
<dbReference type="HAMAP" id="MF_01161">
    <property type="entry name" value="tRNA_Ile_lys_synt"/>
    <property type="match status" value="1"/>
</dbReference>
<dbReference type="InterPro" id="IPR012795">
    <property type="entry name" value="tRNA_Ile_lys_synt_N"/>
</dbReference>
<organism evidence="9 10">
    <name type="scientific">Sphingomonas adhaesiva</name>
    <dbReference type="NCBI Taxonomy" id="28212"/>
    <lineage>
        <taxon>Bacteria</taxon>
        <taxon>Pseudomonadati</taxon>
        <taxon>Pseudomonadota</taxon>
        <taxon>Alphaproteobacteria</taxon>
        <taxon>Sphingomonadales</taxon>
        <taxon>Sphingomonadaceae</taxon>
        <taxon>Sphingomonas</taxon>
    </lineage>
</organism>
<evidence type="ECO:0000256" key="5">
    <source>
        <dbReference type="ARBA" id="ARBA00048539"/>
    </source>
</evidence>
<comment type="similarity">
    <text evidence="6">Belongs to the tRNA(Ile)-lysidine synthase family.</text>
</comment>
<dbReference type="PANTHER" id="PTHR43033:SF1">
    <property type="entry name" value="TRNA(ILE)-LYSIDINE SYNTHASE-RELATED"/>
    <property type="match status" value="1"/>
</dbReference>
<dbReference type="CDD" id="cd01992">
    <property type="entry name" value="TilS_N"/>
    <property type="match status" value="1"/>
</dbReference>
<proteinExistence type="inferred from homology"/>
<evidence type="ECO:0000256" key="4">
    <source>
        <dbReference type="ARBA" id="ARBA00022840"/>
    </source>
</evidence>
<comment type="domain">
    <text evidence="6">The N-terminal region contains the highly conserved SGGXDS motif, predicted to be a P-loop motif involved in ATP binding.</text>
</comment>
<evidence type="ECO:0000256" key="6">
    <source>
        <dbReference type="HAMAP-Rule" id="MF_01161"/>
    </source>
</evidence>
<dbReference type="GO" id="GO:0005737">
    <property type="term" value="C:cytoplasm"/>
    <property type="evidence" value="ECO:0007669"/>
    <property type="project" value="UniProtKB-SubCell"/>
</dbReference>
<dbReference type="Pfam" id="PF01171">
    <property type="entry name" value="ATP_bind_3"/>
    <property type="match status" value="1"/>
</dbReference>
<evidence type="ECO:0000256" key="7">
    <source>
        <dbReference type="SAM" id="MobiDB-lite"/>
    </source>
</evidence>
<dbReference type="InterPro" id="IPR012094">
    <property type="entry name" value="tRNA_Ile_lys_synt"/>
</dbReference>
<comment type="subcellular location">
    <subcellularLocation>
        <location evidence="6">Cytoplasm</location>
    </subcellularLocation>
</comment>
<evidence type="ECO:0000256" key="1">
    <source>
        <dbReference type="ARBA" id="ARBA00022598"/>
    </source>
</evidence>
<dbReference type="SUPFAM" id="SSF52402">
    <property type="entry name" value="Adenine nucleotide alpha hydrolases-like"/>
    <property type="match status" value="1"/>
</dbReference>
<evidence type="ECO:0000259" key="8">
    <source>
        <dbReference type="Pfam" id="PF01171"/>
    </source>
</evidence>
<keyword evidence="10" id="KW-1185">Reference proteome</keyword>
<dbReference type="Proteomes" id="UP000218323">
    <property type="component" value="Unassembled WGS sequence"/>
</dbReference>
<evidence type="ECO:0000313" key="9">
    <source>
        <dbReference type="EMBL" id="PCG14707.1"/>
    </source>
</evidence>
<keyword evidence="3 6" id="KW-0547">Nucleotide-binding</keyword>
<evidence type="ECO:0000256" key="2">
    <source>
        <dbReference type="ARBA" id="ARBA00022694"/>
    </source>
</evidence>
<keyword evidence="6" id="KW-0963">Cytoplasm</keyword>
<name>A0A2A4I6T9_9SPHN</name>
<dbReference type="PANTHER" id="PTHR43033">
    <property type="entry name" value="TRNA(ILE)-LYSIDINE SYNTHASE-RELATED"/>
    <property type="match status" value="1"/>
</dbReference>
<feature type="binding site" evidence="6">
    <location>
        <begin position="55"/>
        <end position="60"/>
    </location>
    <ligand>
        <name>ATP</name>
        <dbReference type="ChEBI" id="CHEBI:30616"/>
    </ligand>
</feature>
<keyword evidence="4 6" id="KW-0067">ATP-binding</keyword>
<comment type="caution">
    <text evidence="9">The sequence shown here is derived from an EMBL/GenBank/DDBJ whole genome shotgun (WGS) entry which is preliminary data.</text>
</comment>
<feature type="domain" description="tRNA(Ile)-lysidine/2-thiocytidine synthase N-terminal" evidence="8">
    <location>
        <begin position="50"/>
        <end position="225"/>
    </location>
</feature>
<dbReference type="EC" id="6.3.4.19" evidence="6"/>
<dbReference type="GO" id="GO:0005524">
    <property type="term" value="F:ATP binding"/>
    <property type="evidence" value="ECO:0007669"/>
    <property type="project" value="UniProtKB-UniRule"/>
</dbReference>
<evidence type="ECO:0000256" key="3">
    <source>
        <dbReference type="ARBA" id="ARBA00022741"/>
    </source>
</evidence>
<keyword evidence="1 6" id="KW-0436">Ligase</keyword>
<dbReference type="Gene3D" id="3.40.50.620">
    <property type="entry name" value="HUPs"/>
    <property type="match status" value="1"/>
</dbReference>
<dbReference type="InterPro" id="IPR011063">
    <property type="entry name" value="TilS/TtcA_N"/>
</dbReference>
<dbReference type="GO" id="GO:0032267">
    <property type="term" value="F:tRNA(Ile)-lysidine synthase activity"/>
    <property type="evidence" value="ECO:0007669"/>
    <property type="project" value="UniProtKB-EC"/>
</dbReference>